<dbReference type="EMBL" id="CAVMJV010000124">
    <property type="protein sequence ID" value="CAK5107196.1"/>
    <property type="molecule type" value="Genomic_DNA"/>
</dbReference>
<accession>A0ACB1AZD0</accession>
<evidence type="ECO:0000313" key="2">
    <source>
        <dbReference type="Proteomes" id="UP001497535"/>
    </source>
</evidence>
<name>A0ACB1AZD0_MELEN</name>
<protein>
    <submittedName>
        <fullName evidence="1">Uncharacterized protein</fullName>
    </submittedName>
</protein>
<keyword evidence="2" id="KW-1185">Reference proteome</keyword>
<comment type="caution">
    <text evidence="1">The sequence shown here is derived from an EMBL/GenBank/DDBJ whole genome shotgun (WGS) entry which is preliminary data.</text>
</comment>
<sequence length="196" mass="22395">MQGDNFTQVYLFKNYKIPTKKGSTDNGGYNFKSIRLNKKGLIWPYVYFALSKSEIIGASSSSVVISSTEKDLVEEESSPKNHKISPKSPGGGKTKFQTEHGNTYANDAELETFIGNRHNLEKCHQIVFVLRYFVSKFAKHCNTKCIISKFFCCDFNDDEKNEIYDFIRELNENLVPSCDFLRKLTSDLARDSVDLK</sequence>
<proteinExistence type="predicted"/>
<dbReference type="Proteomes" id="UP001497535">
    <property type="component" value="Unassembled WGS sequence"/>
</dbReference>
<organism evidence="1 2">
    <name type="scientific">Meloidogyne enterolobii</name>
    <name type="common">Root-knot nematode worm</name>
    <name type="synonym">Meloidogyne mayaguensis</name>
    <dbReference type="NCBI Taxonomy" id="390850"/>
    <lineage>
        <taxon>Eukaryota</taxon>
        <taxon>Metazoa</taxon>
        <taxon>Ecdysozoa</taxon>
        <taxon>Nematoda</taxon>
        <taxon>Chromadorea</taxon>
        <taxon>Rhabditida</taxon>
        <taxon>Tylenchina</taxon>
        <taxon>Tylenchomorpha</taxon>
        <taxon>Tylenchoidea</taxon>
        <taxon>Meloidogynidae</taxon>
        <taxon>Meloidogyninae</taxon>
        <taxon>Meloidogyne</taxon>
    </lineage>
</organism>
<evidence type="ECO:0000313" key="1">
    <source>
        <dbReference type="EMBL" id="CAK5107196.1"/>
    </source>
</evidence>
<gene>
    <name evidence="1" type="ORF">MENTE1834_LOCUS43640</name>
</gene>
<reference evidence="1" key="1">
    <citation type="submission" date="2023-11" db="EMBL/GenBank/DDBJ databases">
        <authorList>
            <person name="Poullet M."/>
        </authorList>
    </citation>
    <scope>NUCLEOTIDE SEQUENCE</scope>
    <source>
        <strain evidence="1">E1834</strain>
    </source>
</reference>